<evidence type="ECO:0000256" key="1">
    <source>
        <dbReference type="ARBA" id="ARBA00023157"/>
    </source>
</evidence>
<dbReference type="AlphaFoldDB" id="A0A8H5M3L0"/>
<reference evidence="7 8" key="1">
    <citation type="journal article" date="2020" name="ISME J.">
        <title>Uncovering the hidden diversity of litter-decomposition mechanisms in mushroom-forming fungi.</title>
        <authorList>
            <person name="Floudas D."/>
            <person name="Bentzer J."/>
            <person name="Ahren D."/>
            <person name="Johansson T."/>
            <person name="Persson P."/>
            <person name="Tunlid A."/>
        </authorList>
    </citation>
    <scope>NUCLEOTIDE SEQUENCE [LARGE SCALE GENOMIC DNA]</scope>
    <source>
        <strain evidence="7 8">CBS 661.87</strain>
    </source>
</reference>
<feature type="domain" description="Fungal lipase-type" evidence="6">
    <location>
        <begin position="107"/>
        <end position="249"/>
    </location>
</feature>
<sequence length="318" mass="33738">MFDPSTLLWTLSLLHAALASPLSLGLFPTTSTETPTALSQETVDTEFLRPALFSRVAYCSSAAVTSWECGAPCESMGGGIEVLQAGGDDGLIPMYFVAHDSATESIVVTHQGTDRKNILSILNDVQLQLVKLNSTRFPGADEDIRVHEGFQKTFERTADSVLGGVQAALASKGVNKVLVTGHSLGAAMALMDALMLKQNLDPSVEIKATLFGLPRAGNAAWADFVDATLGDTMTRVSNQNDPVPTLPPRFLGYQHPAREVHIRAVGADGEATDTVACEGQENENCSLGNSVFDINIADHSGESGIPIPPFPFPFPSPT</sequence>
<gene>
    <name evidence="7" type="ORF">D9615_006564</name>
</gene>
<dbReference type="PANTHER" id="PTHR45856:SF25">
    <property type="entry name" value="FUNGAL LIPASE-LIKE DOMAIN-CONTAINING PROTEIN"/>
    <property type="match status" value="1"/>
</dbReference>
<dbReference type="Proteomes" id="UP000565441">
    <property type="component" value="Unassembled WGS sequence"/>
</dbReference>
<evidence type="ECO:0000313" key="7">
    <source>
        <dbReference type="EMBL" id="KAF5379446.1"/>
    </source>
</evidence>
<evidence type="ECO:0000256" key="4">
    <source>
        <dbReference type="ARBA" id="ARBA00048461"/>
    </source>
</evidence>
<proteinExistence type="inferred from homology"/>
<evidence type="ECO:0000256" key="2">
    <source>
        <dbReference type="ARBA" id="ARBA00043996"/>
    </source>
</evidence>
<evidence type="ECO:0000259" key="6">
    <source>
        <dbReference type="Pfam" id="PF01764"/>
    </source>
</evidence>
<organism evidence="7 8">
    <name type="scientific">Tricholomella constricta</name>
    <dbReference type="NCBI Taxonomy" id="117010"/>
    <lineage>
        <taxon>Eukaryota</taxon>
        <taxon>Fungi</taxon>
        <taxon>Dikarya</taxon>
        <taxon>Basidiomycota</taxon>
        <taxon>Agaricomycotina</taxon>
        <taxon>Agaricomycetes</taxon>
        <taxon>Agaricomycetidae</taxon>
        <taxon>Agaricales</taxon>
        <taxon>Tricholomatineae</taxon>
        <taxon>Lyophyllaceae</taxon>
        <taxon>Tricholomella</taxon>
    </lineage>
</organism>
<comment type="similarity">
    <text evidence="2">Belongs to the AB hydrolase superfamily. Lipase family. Class 3 subfamily.</text>
</comment>
<comment type="caution">
    <text evidence="7">The sequence shown here is derived from an EMBL/GenBank/DDBJ whole genome shotgun (WGS) entry which is preliminary data.</text>
</comment>
<dbReference type="GO" id="GO:0006629">
    <property type="term" value="P:lipid metabolic process"/>
    <property type="evidence" value="ECO:0007669"/>
    <property type="project" value="InterPro"/>
</dbReference>
<keyword evidence="1" id="KW-1015">Disulfide bond</keyword>
<dbReference type="InterPro" id="IPR051218">
    <property type="entry name" value="Sec_MonoDiacylglyc_Lipase"/>
</dbReference>
<evidence type="ECO:0000256" key="5">
    <source>
        <dbReference type="SAM" id="SignalP"/>
    </source>
</evidence>
<comment type="catalytic activity">
    <reaction evidence="3">
        <text>a diacylglycerol + H2O = a monoacylglycerol + a fatty acid + H(+)</text>
        <dbReference type="Rhea" id="RHEA:32731"/>
        <dbReference type="ChEBI" id="CHEBI:15377"/>
        <dbReference type="ChEBI" id="CHEBI:15378"/>
        <dbReference type="ChEBI" id="CHEBI:17408"/>
        <dbReference type="ChEBI" id="CHEBI:18035"/>
        <dbReference type="ChEBI" id="CHEBI:28868"/>
    </reaction>
</comment>
<dbReference type="Pfam" id="PF01764">
    <property type="entry name" value="Lipase_3"/>
    <property type="match status" value="1"/>
</dbReference>
<protein>
    <recommendedName>
        <fullName evidence="6">Fungal lipase-type domain-containing protein</fullName>
    </recommendedName>
</protein>
<comment type="catalytic activity">
    <reaction evidence="4">
        <text>a monoacylglycerol + H2O = glycerol + a fatty acid + H(+)</text>
        <dbReference type="Rhea" id="RHEA:15245"/>
        <dbReference type="ChEBI" id="CHEBI:15377"/>
        <dbReference type="ChEBI" id="CHEBI:15378"/>
        <dbReference type="ChEBI" id="CHEBI:17408"/>
        <dbReference type="ChEBI" id="CHEBI:17754"/>
        <dbReference type="ChEBI" id="CHEBI:28868"/>
    </reaction>
</comment>
<dbReference type="CDD" id="cd00519">
    <property type="entry name" value="Lipase_3"/>
    <property type="match status" value="1"/>
</dbReference>
<dbReference type="PANTHER" id="PTHR45856">
    <property type="entry name" value="ALPHA/BETA-HYDROLASES SUPERFAMILY PROTEIN"/>
    <property type="match status" value="1"/>
</dbReference>
<accession>A0A8H5M3L0</accession>
<dbReference type="InterPro" id="IPR002921">
    <property type="entry name" value="Fungal_lipase-type"/>
</dbReference>
<name>A0A8H5M3L0_9AGAR</name>
<dbReference type="OrthoDB" id="426718at2759"/>
<dbReference type="InterPro" id="IPR029058">
    <property type="entry name" value="AB_hydrolase_fold"/>
</dbReference>
<keyword evidence="8" id="KW-1185">Reference proteome</keyword>
<feature type="signal peptide" evidence="5">
    <location>
        <begin position="1"/>
        <end position="19"/>
    </location>
</feature>
<dbReference type="EMBL" id="JAACJP010000016">
    <property type="protein sequence ID" value="KAF5379446.1"/>
    <property type="molecule type" value="Genomic_DNA"/>
</dbReference>
<dbReference type="SUPFAM" id="SSF53474">
    <property type="entry name" value="alpha/beta-Hydrolases"/>
    <property type="match status" value="1"/>
</dbReference>
<keyword evidence="5" id="KW-0732">Signal</keyword>
<feature type="chain" id="PRO_5034047003" description="Fungal lipase-type domain-containing protein" evidence="5">
    <location>
        <begin position="20"/>
        <end position="318"/>
    </location>
</feature>
<evidence type="ECO:0000313" key="8">
    <source>
        <dbReference type="Proteomes" id="UP000565441"/>
    </source>
</evidence>
<dbReference type="Gene3D" id="3.40.50.1820">
    <property type="entry name" value="alpha/beta hydrolase"/>
    <property type="match status" value="1"/>
</dbReference>
<evidence type="ECO:0000256" key="3">
    <source>
        <dbReference type="ARBA" id="ARBA00047591"/>
    </source>
</evidence>